<evidence type="ECO:0000256" key="1">
    <source>
        <dbReference type="ARBA" id="ARBA00010632"/>
    </source>
</evidence>
<evidence type="ECO:0000313" key="8">
    <source>
        <dbReference type="EMBL" id="MDF0591092.1"/>
    </source>
</evidence>
<evidence type="ECO:0000256" key="2">
    <source>
        <dbReference type="ARBA" id="ARBA00022552"/>
    </source>
</evidence>
<dbReference type="EC" id="2.1.1.-" evidence="7"/>
<evidence type="ECO:0000256" key="3">
    <source>
        <dbReference type="ARBA" id="ARBA00022603"/>
    </source>
</evidence>
<proteinExistence type="inferred from homology"/>
<keyword evidence="3 7" id="KW-0489">Methyltransferase</keyword>
<comment type="function">
    <text evidence="7">Involved in pre-rRNA and tRNA processing. Utilizes the methyl donor S-adenosyl-L-methionine to catalyze the site-specific 2'-hydroxyl methylation of ribose moieties in rRNA and tRNA. Site specificity is provided by a guide RNA that base pairs with the substrate. Methylation occurs at a characteristic distance from the sequence involved in base pairing with the guide RNA.</text>
</comment>
<dbReference type="CDD" id="cd02440">
    <property type="entry name" value="AdoMet_MTases"/>
    <property type="match status" value="1"/>
</dbReference>
<dbReference type="InterPro" id="IPR000692">
    <property type="entry name" value="Fibrillarin"/>
</dbReference>
<dbReference type="PANTHER" id="PTHR10335">
    <property type="entry name" value="RRNA 2-O-METHYLTRANSFERASE FIBRILLARIN"/>
    <property type="match status" value="1"/>
</dbReference>
<feature type="binding site" evidence="7">
    <location>
        <begin position="105"/>
        <end position="106"/>
    </location>
    <ligand>
        <name>S-adenosyl-L-methionine</name>
        <dbReference type="ChEBI" id="CHEBI:59789"/>
    </ligand>
</feature>
<evidence type="ECO:0000256" key="5">
    <source>
        <dbReference type="ARBA" id="ARBA00022694"/>
    </source>
</evidence>
<sequence length="229" mass="25093">MQILEDISGITVLDISGETRVGTSPKVSVPVYGERIVEGFRIWDPHRSKMAALLIKSHLAGTFKRLVSDLNLTPSSKVLYLGAATGTTASHFSDLVPAGLVYAVEFSARSMRDLLVLCAARDNIIPILEDASSPERYSPILEPVDLVYQDVAQRNQAEIANRNVELYLKGGGALVLMIKARSIDVTADPRVVYKAEVERLGGVEVISVADLRPYHRDHWAVVARRVAES</sequence>
<accession>A0ABT5X8S8</accession>
<keyword evidence="9" id="KW-1185">Reference proteome</keyword>
<reference evidence="8 9" key="1">
    <citation type="submission" date="2023-03" db="EMBL/GenBank/DDBJ databases">
        <title>WGS of Methanotrichaceae archaeon Mx.</title>
        <authorList>
            <person name="Sorokin D.Y."/>
            <person name="Merkel A.Y."/>
        </authorList>
    </citation>
    <scope>NUCLEOTIDE SEQUENCE [LARGE SCALE GENOMIC DNA]</scope>
    <source>
        <strain evidence="8 9">Mx</strain>
    </source>
</reference>
<comment type="subunit">
    <text evidence="7">Interacts with nop5. Component of box C/D small ribonucleoprotein (sRNP) particles that contain rpl7ae, FlpA and nop5, plus a guide RNA.</text>
</comment>
<dbReference type="HAMAP" id="MF_00351">
    <property type="entry name" value="RNA_methyltransf_FlpA"/>
    <property type="match status" value="1"/>
</dbReference>
<dbReference type="SMART" id="SM01206">
    <property type="entry name" value="Fibrillarin"/>
    <property type="match status" value="1"/>
</dbReference>
<comment type="caution">
    <text evidence="8">The sequence shown here is derived from an EMBL/GenBank/DDBJ whole genome shotgun (WGS) entry which is preliminary data.</text>
</comment>
<feature type="binding site" evidence="7">
    <location>
        <begin position="87"/>
        <end position="88"/>
    </location>
    <ligand>
        <name>S-adenosyl-L-methionine</name>
        <dbReference type="ChEBI" id="CHEBI:59789"/>
    </ligand>
</feature>
<organism evidence="8 9">
    <name type="scientific">Candidatus Methanocrinis natronophilus</name>
    <dbReference type="NCBI Taxonomy" id="3033396"/>
    <lineage>
        <taxon>Archaea</taxon>
        <taxon>Methanobacteriati</taxon>
        <taxon>Methanobacteriota</taxon>
        <taxon>Stenosarchaea group</taxon>
        <taxon>Methanomicrobia</taxon>
        <taxon>Methanotrichales</taxon>
        <taxon>Methanotrichaceae</taxon>
        <taxon>Methanocrinis</taxon>
    </lineage>
</organism>
<dbReference type="PANTHER" id="PTHR10335:SF17">
    <property type="entry name" value="FIBRILLARIN"/>
    <property type="match status" value="1"/>
</dbReference>
<comment type="similarity">
    <text evidence="1 7">Belongs to the methyltransferase superfamily. Fibrillarin family.</text>
</comment>
<dbReference type="PIRSF" id="PIRSF006540">
    <property type="entry name" value="Nop17p"/>
    <property type="match status" value="1"/>
</dbReference>
<evidence type="ECO:0000256" key="7">
    <source>
        <dbReference type="HAMAP-Rule" id="MF_00351"/>
    </source>
</evidence>
<dbReference type="InterPro" id="IPR020813">
    <property type="entry name" value="Fibrillarin_CS"/>
</dbReference>
<evidence type="ECO:0000256" key="4">
    <source>
        <dbReference type="ARBA" id="ARBA00022679"/>
    </source>
</evidence>
<keyword evidence="5 7" id="KW-0819">tRNA processing</keyword>
<dbReference type="Proteomes" id="UP001220010">
    <property type="component" value="Unassembled WGS sequence"/>
</dbReference>
<name>A0ABT5X8S8_9EURY</name>
<dbReference type="Pfam" id="PF01269">
    <property type="entry name" value="Fibrillarin"/>
    <property type="match status" value="1"/>
</dbReference>
<feature type="binding site" evidence="7">
    <location>
        <begin position="150"/>
        <end position="153"/>
    </location>
    <ligand>
        <name>S-adenosyl-L-methionine</name>
        <dbReference type="ChEBI" id="CHEBI:59789"/>
    </ligand>
</feature>
<keyword evidence="2 7" id="KW-0698">rRNA processing</keyword>
<feature type="binding site" evidence="7">
    <location>
        <begin position="130"/>
        <end position="131"/>
    </location>
    <ligand>
        <name>S-adenosyl-L-methionine</name>
        <dbReference type="ChEBI" id="CHEBI:59789"/>
    </ligand>
</feature>
<dbReference type="NCBIfam" id="NF003276">
    <property type="entry name" value="PRK04266.1-2"/>
    <property type="match status" value="1"/>
</dbReference>
<dbReference type="InterPro" id="IPR029063">
    <property type="entry name" value="SAM-dependent_MTases_sf"/>
</dbReference>
<evidence type="ECO:0000313" key="9">
    <source>
        <dbReference type="Proteomes" id="UP001220010"/>
    </source>
</evidence>
<protein>
    <recommendedName>
        <fullName evidence="7">Fibrillarin-like rRNA/tRNA 2'-O-methyltransferase</fullName>
        <ecNumber evidence="7">2.1.1.-</ecNumber>
    </recommendedName>
</protein>
<gene>
    <name evidence="7" type="primary">flpA</name>
    <name evidence="8" type="ORF">P0O15_07910</name>
</gene>
<keyword evidence="4 7" id="KW-0808">Transferase</keyword>
<evidence type="ECO:0000256" key="6">
    <source>
        <dbReference type="ARBA" id="ARBA00022884"/>
    </source>
</evidence>
<dbReference type="SUPFAM" id="SSF53335">
    <property type="entry name" value="S-adenosyl-L-methionine-dependent methyltransferases"/>
    <property type="match status" value="1"/>
</dbReference>
<dbReference type="EMBL" id="JARFPK010000027">
    <property type="protein sequence ID" value="MDF0591092.1"/>
    <property type="molecule type" value="Genomic_DNA"/>
</dbReference>
<dbReference type="RefSeq" id="WP_316966835.1">
    <property type="nucleotide sequence ID" value="NZ_JARFPK010000027.1"/>
</dbReference>
<dbReference type="PROSITE" id="PS00566">
    <property type="entry name" value="FIBRILLARIN"/>
    <property type="match status" value="1"/>
</dbReference>
<dbReference type="Gene3D" id="3.40.50.150">
    <property type="entry name" value="Vaccinia Virus protein VP39"/>
    <property type="match status" value="1"/>
</dbReference>
<keyword evidence="6 7" id="KW-0694">RNA-binding</keyword>
<dbReference type="PRINTS" id="PR00052">
    <property type="entry name" value="FIBRILLARIN"/>
</dbReference>